<feature type="transmembrane region" description="Helical" evidence="9">
    <location>
        <begin position="36"/>
        <end position="55"/>
    </location>
</feature>
<dbReference type="Pfam" id="PF07730">
    <property type="entry name" value="HisKA_3"/>
    <property type="match status" value="1"/>
</dbReference>
<comment type="catalytic activity">
    <reaction evidence="1">
        <text>ATP + protein L-histidine = ADP + protein N-phospho-L-histidine.</text>
        <dbReference type="EC" id="2.7.13.3"/>
    </reaction>
</comment>
<dbReference type="Gene3D" id="1.20.5.1930">
    <property type="match status" value="1"/>
</dbReference>
<dbReference type="PANTHER" id="PTHR24421">
    <property type="entry name" value="NITRATE/NITRITE SENSOR PROTEIN NARX-RELATED"/>
    <property type="match status" value="1"/>
</dbReference>
<feature type="transmembrane region" description="Helical" evidence="9">
    <location>
        <begin position="12"/>
        <end position="29"/>
    </location>
</feature>
<dbReference type="InterPro" id="IPR050482">
    <property type="entry name" value="Sensor_HK_TwoCompSys"/>
</dbReference>
<evidence type="ECO:0000256" key="1">
    <source>
        <dbReference type="ARBA" id="ARBA00000085"/>
    </source>
</evidence>
<dbReference type="GO" id="GO:0000155">
    <property type="term" value="F:phosphorelay sensor kinase activity"/>
    <property type="evidence" value="ECO:0007669"/>
    <property type="project" value="InterPro"/>
</dbReference>
<dbReference type="GO" id="GO:0016020">
    <property type="term" value="C:membrane"/>
    <property type="evidence" value="ECO:0007669"/>
    <property type="project" value="InterPro"/>
</dbReference>
<evidence type="ECO:0000256" key="7">
    <source>
        <dbReference type="ARBA" id="ARBA00022840"/>
    </source>
</evidence>
<evidence type="ECO:0000256" key="3">
    <source>
        <dbReference type="ARBA" id="ARBA00022553"/>
    </source>
</evidence>
<dbReference type="EC" id="2.7.13.3" evidence="2"/>
<dbReference type="CDD" id="cd16917">
    <property type="entry name" value="HATPase_UhpB-NarQ-NarX-like"/>
    <property type="match status" value="1"/>
</dbReference>
<dbReference type="GO" id="GO:0005524">
    <property type="term" value="F:ATP binding"/>
    <property type="evidence" value="ECO:0007669"/>
    <property type="project" value="UniProtKB-KW"/>
</dbReference>
<dbReference type="InterPro" id="IPR036890">
    <property type="entry name" value="HATPase_C_sf"/>
</dbReference>
<evidence type="ECO:0000259" key="10">
    <source>
        <dbReference type="Pfam" id="PF07730"/>
    </source>
</evidence>
<dbReference type="AlphaFoldDB" id="A0A7D6C457"/>
<proteinExistence type="predicted"/>
<gene>
    <name evidence="11" type="ORF">HZU44_19155</name>
</gene>
<feature type="domain" description="Signal transduction histidine kinase subgroup 3 dimerisation and phosphoacceptor" evidence="10">
    <location>
        <begin position="178"/>
        <end position="245"/>
    </location>
</feature>
<accession>A0A7D6C457</accession>
<dbReference type="SUPFAM" id="SSF55874">
    <property type="entry name" value="ATPase domain of HSP90 chaperone/DNA topoisomerase II/histidine kinase"/>
    <property type="match status" value="1"/>
</dbReference>
<protein>
    <recommendedName>
        <fullName evidence="2">histidine kinase</fullName>
        <ecNumber evidence="2">2.7.13.3</ecNumber>
    </recommendedName>
</protein>
<evidence type="ECO:0000256" key="4">
    <source>
        <dbReference type="ARBA" id="ARBA00022679"/>
    </source>
</evidence>
<reference evidence="11" key="1">
    <citation type="submission" date="2020-08" db="EMBL/GenBank/DDBJ databases">
        <title>A bifunctional nitrone conjugated secondary metabolite targeting the ribosome.</title>
        <authorList>
            <person name="Limbrick E.M."/>
            <person name="Graf M."/>
            <person name="Derewacz D.K."/>
            <person name="Nguyen F."/>
            <person name="Spraggins J.M."/>
            <person name="Wieland M."/>
            <person name="Ynigez-Gutierrez A.E."/>
            <person name="Reisman B.J."/>
            <person name="Zinshteyn B."/>
            <person name="McCulloch K."/>
            <person name="Iverson T.M."/>
            <person name="Green R."/>
            <person name="Wilson D.N."/>
            <person name="Bachmann B.O."/>
        </authorList>
    </citation>
    <scope>NUCLEOTIDE SEQUENCE</scope>
    <source>
        <strain evidence="11">Africana</strain>
    </source>
</reference>
<feature type="transmembrane region" description="Helical" evidence="9">
    <location>
        <begin position="75"/>
        <end position="96"/>
    </location>
</feature>
<dbReference type="InterPro" id="IPR011712">
    <property type="entry name" value="Sig_transdc_His_kin_sub3_dim/P"/>
</dbReference>
<keyword evidence="4" id="KW-0808">Transferase</keyword>
<name>A0A7D6C457_9ACTN</name>
<keyword evidence="9" id="KW-0812">Transmembrane</keyword>
<evidence type="ECO:0000256" key="8">
    <source>
        <dbReference type="ARBA" id="ARBA00023012"/>
    </source>
</evidence>
<evidence type="ECO:0000256" key="2">
    <source>
        <dbReference type="ARBA" id="ARBA00012438"/>
    </source>
</evidence>
<evidence type="ECO:0000256" key="6">
    <source>
        <dbReference type="ARBA" id="ARBA00022777"/>
    </source>
</evidence>
<evidence type="ECO:0000313" key="11">
    <source>
        <dbReference type="EMBL" id="QLJ96984.1"/>
    </source>
</evidence>
<sequence length="390" mass="40380">MDVTARWPARPVLLCTTTGTVVAVVNTLLDWPIGTAQRCIAIALAVASGLLLGTLPRWPLVAVGAEAVVVVLTTWFSPFTNAAALLFLLVALGVLGHRARWPVTLAGAVATYAALVVQASFGSDIDAPLSTLLGMTALPVVAGRYLAGLQRARRVAEERAAEAEARHRAETHAARLAERARLARDLHDIIAHHVGAMTLRASVGTLALDNGGDPAVARAALVDVATAGRQALDELRSVLAVLRDPDAVDAGEGSALVTDPEATLVDAIDRLRRAGMPVTSEVDPRLADTSLLVRTTVVRVVQEALTNVLKHTGPGTETTVGVTVSGTGAVRAVIENAPPSGPGPMPLPASGQGLDGMRQRVAVLDGTLTAVPTSRSGWRVEANLPGKGQA</sequence>
<dbReference type="GO" id="GO:0046983">
    <property type="term" value="F:protein dimerization activity"/>
    <property type="evidence" value="ECO:0007669"/>
    <property type="project" value="InterPro"/>
</dbReference>
<evidence type="ECO:0000256" key="9">
    <source>
        <dbReference type="SAM" id="Phobius"/>
    </source>
</evidence>
<dbReference type="PANTHER" id="PTHR24421:SF10">
    <property type="entry name" value="NITRATE_NITRITE SENSOR PROTEIN NARQ"/>
    <property type="match status" value="1"/>
</dbReference>
<keyword evidence="8" id="KW-0902">Two-component regulatory system</keyword>
<keyword evidence="7" id="KW-0067">ATP-binding</keyword>
<keyword evidence="9" id="KW-1133">Transmembrane helix</keyword>
<organism evidence="11">
    <name type="scientific">Micromonospora carbonacea</name>
    <dbReference type="NCBI Taxonomy" id="47853"/>
    <lineage>
        <taxon>Bacteria</taxon>
        <taxon>Bacillati</taxon>
        <taxon>Actinomycetota</taxon>
        <taxon>Actinomycetes</taxon>
        <taxon>Micromonosporales</taxon>
        <taxon>Micromonosporaceae</taxon>
        <taxon>Micromonospora</taxon>
    </lineage>
</organism>
<dbReference type="Gene3D" id="3.30.565.10">
    <property type="entry name" value="Histidine kinase-like ATPase, C-terminal domain"/>
    <property type="match status" value="1"/>
</dbReference>
<keyword evidence="5" id="KW-0547">Nucleotide-binding</keyword>
<keyword evidence="6" id="KW-0418">Kinase</keyword>
<keyword evidence="3" id="KW-0597">Phosphoprotein</keyword>
<evidence type="ECO:0000256" key="5">
    <source>
        <dbReference type="ARBA" id="ARBA00022741"/>
    </source>
</evidence>
<dbReference type="EMBL" id="CP058905">
    <property type="protein sequence ID" value="QLJ96984.1"/>
    <property type="molecule type" value="Genomic_DNA"/>
</dbReference>
<keyword evidence="9" id="KW-0472">Membrane</keyword>